<keyword evidence="3" id="KW-1185">Reference proteome</keyword>
<dbReference type="EMBL" id="ML977149">
    <property type="protein sequence ID" value="KAF1988197.1"/>
    <property type="molecule type" value="Genomic_DNA"/>
</dbReference>
<proteinExistence type="predicted"/>
<feature type="region of interest" description="Disordered" evidence="1">
    <location>
        <begin position="579"/>
        <end position="691"/>
    </location>
</feature>
<feature type="compositionally biased region" description="Low complexity" evidence="1">
    <location>
        <begin position="333"/>
        <end position="344"/>
    </location>
</feature>
<protein>
    <submittedName>
        <fullName evidence="2">Uncharacterized protein</fullName>
    </submittedName>
</protein>
<feature type="compositionally biased region" description="Low complexity" evidence="1">
    <location>
        <begin position="474"/>
        <end position="494"/>
    </location>
</feature>
<gene>
    <name evidence="2" type="ORF">K402DRAFT_419547</name>
</gene>
<dbReference type="AlphaFoldDB" id="A0A6G1H569"/>
<evidence type="ECO:0000256" key="1">
    <source>
        <dbReference type="SAM" id="MobiDB-lite"/>
    </source>
</evidence>
<sequence>MGNEVSTPSAPAATQEIDQTPRLHAYGNGQGPVDERKGRPHRMPRHYTSLTDTDFSIPHEVLDYYRGCLKHLDDDPEEIHFGTYNGRHLRLVLDMSAIEWTEDSANDKEWDDRREVTYSACLASVHPVGQRKTDLRDGRSAKQKKPTYHGIDELKLVLPLGHVQVYQPGPNNGSWDDSGFVLGYSLPYRLPWLISQDGNKLALPGDDDSKAFTYGRLINALANLLRTDRDSSHKNPLKLIETSISREEVQYFNPRQTEWGRIVRPWAKDDDVLPRMPPGTESLRALKKLEKLAAKAPTAAAAKDTRAVGKKRKRAEEPETEAIPNAPTSNGNAKSAAAAEASPARKTRKIKQTTAPAEVPNVEPAPDAPARPANKRKRAEEPETGAIPNVPTSNGVAQVPAAEAPPARKTRKTHQSTAPAEIETIDLEAPPAASTRASTRAASKRAASAAVTTSSVAATIPPPAAAPARKKQQTKQQTFKRAASAVIATSSATPAIPPPAAAPARKKQQTLKLRIGGDQQQQPDSKSAIPTPGLTTDTSSAGPSKPTSPSSPPPRSPALDAHLHDGFKVAAFDAAASRKLGSVEEGSRRFQAPAPGKGKKGGKRTIADVEEEGGEGAEGVLKGMRELSEMARKKAKMEERPAEKAPEKKAPEKKAPEKKAPENKAEKAKKGGKKAEKGEGSGIKLKINMKK</sequence>
<feature type="compositionally biased region" description="Low complexity" evidence="1">
    <location>
        <begin position="429"/>
        <end position="459"/>
    </location>
</feature>
<feature type="compositionally biased region" description="Low complexity" evidence="1">
    <location>
        <begin position="355"/>
        <end position="372"/>
    </location>
</feature>
<feature type="region of interest" description="Disordered" evidence="1">
    <location>
        <begin position="293"/>
        <end position="564"/>
    </location>
</feature>
<organism evidence="2 3">
    <name type="scientific">Aulographum hederae CBS 113979</name>
    <dbReference type="NCBI Taxonomy" id="1176131"/>
    <lineage>
        <taxon>Eukaryota</taxon>
        <taxon>Fungi</taxon>
        <taxon>Dikarya</taxon>
        <taxon>Ascomycota</taxon>
        <taxon>Pezizomycotina</taxon>
        <taxon>Dothideomycetes</taxon>
        <taxon>Pleosporomycetidae</taxon>
        <taxon>Aulographales</taxon>
        <taxon>Aulographaceae</taxon>
    </lineage>
</organism>
<evidence type="ECO:0000313" key="2">
    <source>
        <dbReference type="EMBL" id="KAF1988197.1"/>
    </source>
</evidence>
<evidence type="ECO:0000313" key="3">
    <source>
        <dbReference type="Proteomes" id="UP000800041"/>
    </source>
</evidence>
<accession>A0A6G1H569</accession>
<name>A0A6G1H569_9PEZI</name>
<feature type="compositionally biased region" description="Low complexity" evidence="1">
    <location>
        <begin position="539"/>
        <end position="548"/>
    </location>
</feature>
<feature type="compositionally biased region" description="Basic and acidic residues" evidence="1">
    <location>
        <begin position="623"/>
        <end position="679"/>
    </location>
</feature>
<reference evidence="2" key="1">
    <citation type="journal article" date="2020" name="Stud. Mycol.">
        <title>101 Dothideomycetes genomes: a test case for predicting lifestyles and emergence of pathogens.</title>
        <authorList>
            <person name="Haridas S."/>
            <person name="Albert R."/>
            <person name="Binder M."/>
            <person name="Bloem J."/>
            <person name="Labutti K."/>
            <person name="Salamov A."/>
            <person name="Andreopoulos B."/>
            <person name="Baker S."/>
            <person name="Barry K."/>
            <person name="Bills G."/>
            <person name="Bluhm B."/>
            <person name="Cannon C."/>
            <person name="Castanera R."/>
            <person name="Culley D."/>
            <person name="Daum C."/>
            <person name="Ezra D."/>
            <person name="Gonzalez J."/>
            <person name="Henrissat B."/>
            <person name="Kuo A."/>
            <person name="Liang C."/>
            <person name="Lipzen A."/>
            <person name="Lutzoni F."/>
            <person name="Magnuson J."/>
            <person name="Mondo S."/>
            <person name="Nolan M."/>
            <person name="Ohm R."/>
            <person name="Pangilinan J."/>
            <person name="Park H.-J."/>
            <person name="Ramirez L."/>
            <person name="Alfaro M."/>
            <person name="Sun H."/>
            <person name="Tritt A."/>
            <person name="Yoshinaga Y."/>
            <person name="Zwiers L.-H."/>
            <person name="Turgeon B."/>
            <person name="Goodwin S."/>
            <person name="Spatafora J."/>
            <person name="Crous P."/>
            <person name="Grigoriev I."/>
        </authorList>
    </citation>
    <scope>NUCLEOTIDE SEQUENCE</scope>
    <source>
        <strain evidence="2">CBS 113979</strain>
    </source>
</reference>
<dbReference type="Proteomes" id="UP000800041">
    <property type="component" value="Unassembled WGS sequence"/>
</dbReference>
<feature type="region of interest" description="Disordered" evidence="1">
    <location>
        <begin position="1"/>
        <end position="50"/>
    </location>
</feature>